<proteinExistence type="predicted"/>
<name>A0ABV5RXB1_9ACTN</name>
<evidence type="ECO:0000313" key="2">
    <source>
        <dbReference type="Proteomes" id="UP001589532"/>
    </source>
</evidence>
<gene>
    <name evidence="1" type="ORF">ACFFSA_12880</name>
</gene>
<sequence length="523" mass="54732">MDLIVVPPLTDFTTAVLPPSGVEVLDLNERVVERLADPSRLKAAAERLDGGPLAALLERAAAAVLERKAFDDAHLRAVGTALRLAADPAVRLSIDDLELAEGSTQSSGDVLGAAGRCELFRPETELAVEVARGRRAHVVVDDGRQLPEAFALVGALGAGRVTLCGRLVAEQGAALRRVPALAGVELLAWSPERVIRPLWYDTAPFERVRPGQCWDVAPARWARPCDGPDVAPAGRASLCDAPDTQPGKRVRWVTGACPPPASGPWAGWLDAVGVAAYPEEVLARCRGLTIVVTRIDFLAAVTGLNGVTVDLRRLLAGIPPGVPVTCELVLGAPGMEAGVVGESVELLAAGAGGVRLAGLRPYRMAIRTEWAGQSVRFPPHAGDDLARWIDFDAPDTMRAYEVAAMIRSWLGRLPGLPAGRLAACSVAGREPAPGQDRGGDGPAPAWDPCAEVVQGGAGPDGDGPGTFAVSLRSGRSLRLRPYQVAPVSRLAADDPHALDALTERARTELTAGLAQAGVLRGRG</sequence>
<organism evidence="1 2">
    <name type="scientific">Nonomuraea helvata</name>
    <dbReference type="NCBI Taxonomy" id="37484"/>
    <lineage>
        <taxon>Bacteria</taxon>
        <taxon>Bacillati</taxon>
        <taxon>Actinomycetota</taxon>
        <taxon>Actinomycetes</taxon>
        <taxon>Streptosporangiales</taxon>
        <taxon>Streptosporangiaceae</taxon>
        <taxon>Nonomuraea</taxon>
    </lineage>
</organism>
<protein>
    <submittedName>
        <fullName evidence="1">Uncharacterized protein</fullName>
    </submittedName>
</protein>
<evidence type="ECO:0000313" key="1">
    <source>
        <dbReference type="EMBL" id="MFB9623972.1"/>
    </source>
</evidence>
<comment type="caution">
    <text evidence="1">The sequence shown here is derived from an EMBL/GenBank/DDBJ whole genome shotgun (WGS) entry which is preliminary data.</text>
</comment>
<dbReference type="EMBL" id="JBHMBW010000011">
    <property type="protein sequence ID" value="MFB9623972.1"/>
    <property type="molecule type" value="Genomic_DNA"/>
</dbReference>
<dbReference type="RefSeq" id="WP_344995326.1">
    <property type="nucleotide sequence ID" value="NZ_BAAAXV010000008.1"/>
</dbReference>
<keyword evidence="2" id="KW-1185">Reference proteome</keyword>
<dbReference type="Proteomes" id="UP001589532">
    <property type="component" value="Unassembled WGS sequence"/>
</dbReference>
<accession>A0ABV5RXB1</accession>
<reference evidence="1 2" key="1">
    <citation type="submission" date="2024-09" db="EMBL/GenBank/DDBJ databases">
        <authorList>
            <person name="Sun Q."/>
            <person name="Mori K."/>
        </authorList>
    </citation>
    <scope>NUCLEOTIDE SEQUENCE [LARGE SCALE GENOMIC DNA]</scope>
    <source>
        <strain evidence="1 2">JCM 3143</strain>
    </source>
</reference>